<evidence type="ECO:0000313" key="2">
    <source>
        <dbReference type="Proteomes" id="UP001165122"/>
    </source>
</evidence>
<gene>
    <name evidence="1" type="ORF">TrLO_g4301</name>
</gene>
<name>A0A9W7E5V0_9STRA</name>
<accession>A0A9W7E5V0</accession>
<organism evidence="1 2">
    <name type="scientific">Triparma laevis f. longispina</name>
    <dbReference type="NCBI Taxonomy" id="1714387"/>
    <lineage>
        <taxon>Eukaryota</taxon>
        <taxon>Sar</taxon>
        <taxon>Stramenopiles</taxon>
        <taxon>Ochrophyta</taxon>
        <taxon>Bolidophyceae</taxon>
        <taxon>Parmales</taxon>
        <taxon>Triparmaceae</taxon>
        <taxon>Triparma</taxon>
    </lineage>
</organism>
<dbReference type="Proteomes" id="UP001165122">
    <property type="component" value="Unassembled WGS sequence"/>
</dbReference>
<reference evidence="2" key="1">
    <citation type="journal article" date="2023" name="Commun. Biol.">
        <title>Genome analysis of Parmales, the sister group of diatoms, reveals the evolutionary specialization of diatoms from phago-mixotrophs to photoautotrophs.</title>
        <authorList>
            <person name="Ban H."/>
            <person name="Sato S."/>
            <person name="Yoshikawa S."/>
            <person name="Yamada K."/>
            <person name="Nakamura Y."/>
            <person name="Ichinomiya M."/>
            <person name="Sato N."/>
            <person name="Blanc-Mathieu R."/>
            <person name="Endo H."/>
            <person name="Kuwata A."/>
            <person name="Ogata H."/>
        </authorList>
    </citation>
    <scope>NUCLEOTIDE SEQUENCE [LARGE SCALE GENOMIC DNA]</scope>
    <source>
        <strain evidence="2">NIES 3700</strain>
    </source>
</reference>
<comment type="caution">
    <text evidence="1">The sequence shown here is derived from an EMBL/GenBank/DDBJ whole genome shotgun (WGS) entry which is preliminary data.</text>
</comment>
<sequence length="126" mass="13934">MIFYHEQTQVQEATTMCLSSPALLGLTGCDPDFLAAGKKLKEGTAKQVLFDLESICEWDGTSCVSDMKTEDRVGDYNDYVPGTNSLMIGGSYGFDKYGHGDFIKIMGILEKVTSITILCIRLYLRV</sequence>
<protein>
    <submittedName>
        <fullName evidence="1">Uncharacterized protein</fullName>
    </submittedName>
</protein>
<evidence type="ECO:0000313" key="1">
    <source>
        <dbReference type="EMBL" id="GMH63613.1"/>
    </source>
</evidence>
<proteinExistence type="predicted"/>
<keyword evidence="2" id="KW-1185">Reference proteome</keyword>
<dbReference type="EMBL" id="BRXW01000533">
    <property type="protein sequence ID" value="GMH63613.1"/>
    <property type="molecule type" value="Genomic_DNA"/>
</dbReference>
<dbReference type="AlphaFoldDB" id="A0A9W7E5V0"/>